<dbReference type="Gene3D" id="1.10.10.10">
    <property type="entry name" value="Winged helix-like DNA-binding domain superfamily/Winged helix DNA-binding domain"/>
    <property type="match status" value="1"/>
</dbReference>
<dbReference type="InterPro" id="IPR036388">
    <property type="entry name" value="WH-like_DNA-bd_sf"/>
</dbReference>
<dbReference type="PROSITE" id="PS01332">
    <property type="entry name" value="HTH_RRF2_1"/>
    <property type="match status" value="1"/>
</dbReference>
<dbReference type="InterPro" id="IPR030489">
    <property type="entry name" value="TR_Rrf2-type_CS"/>
</dbReference>
<dbReference type="GO" id="GO:0003677">
    <property type="term" value="F:DNA binding"/>
    <property type="evidence" value="ECO:0007669"/>
    <property type="project" value="UniProtKB-KW"/>
</dbReference>
<dbReference type="EMBL" id="JACBNQ010000034">
    <property type="protein sequence ID" value="NYB75948.1"/>
    <property type="molecule type" value="Genomic_DNA"/>
</dbReference>
<dbReference type="PANTHER" id="PTHR33221:SF5">
    <property type="entry name" value="HTH-TYPE TRANSCRIPTIONAL REGULATOR ISCR"/>
    <property type="match status" value="1"/>
</dbReference>
<evidence type="ECO:0000313" key="2">
    <source>
        <dbReference type="EMBL" id="NYB75948.1"/>
    </source>
</evidence>
<dbReference type="SUPFAM" id="SSF46785">
    <property type="entry name" value="Winged helix' DNA-binding domain"/>
    <property type="match status" value="1"/>
</dbReference>
<reference evidence="2" key="1">
    <citation type="submission" date="2020-07" db="EMBL/GenBank/DDBJ databases">
        <title>Genomic analysis of a strain of Sedimentibacter Hydroxybenzoicus DSM7310.</title>
        <authorList>
            <person name="Ma S."/>
        </authorList>
    </citation>
    <scope>NUCLEOTIDE SEQUENCE</scope>
    <source>
        <strain evidence="2">DSM 7310</strain>
    </source>
</reference>
<sequence>MILSTKGRYGLKAIFELALNYGSGPVSLKKIAEKYDISESYLEQLFAKLRKGGYIDTVRGPQGGYFLARKPDEITVGMILRTLEGDITTSECISKEVCSRESICATRVILEKIENSINNVIDNITLADMYEERKTNLIDLTEEKDEQEILS</sequence>
<accession>A0A974BML4</accession>
<evidence type="ECO:0000256" key="1">
    <source>
        <dbReference type="ARBA" id="ARBA00023125"/>
    </source>
</evidence>
<dbReference type="PROSITE" id="PS51197">
    <property type="entry name" value="HTH_RRF2_2"/>
    <property type="match status" value="1"/>
</dbReference>
<dbReference type="Proteomes" id="UP000611629">
    <property type="component" value="Unassembled WGS sequence"/>
</dbReference>
<protein>
    <submittedName>
        <fullName evidence="2">Rrf2 family transcriptional regulator</fullName>
    </submittedName>
</protein>
<gene>
    <name evidence="2" type="ORF">HZF24_17510</name>
</gene>
<keyword evidence="1" id="KW-0238">DNA-binding</keyword>
<dbReference type="RefSeq" id="WP_179239666.1">
    <property type="nucleotide sequence ID" value="NZ_JACBNQ010000034.1"/>
</dbReference>
<evidence type="ECO:0000313" key="3">
    <source>
        <dbReference type="Proteomes" id="UP000611629"/>
    </source>
</evidence>
<dbReference type="Pfam" id="PF02082">
    <property type="entry name" value="Rrf2"/>
    <property type="match status" value="1"/>
</dbReference>
<dbReference type="InterPro" id="IPR036390">
    <property type="entry name" value="WH_DNA-bd_sf"/>
</dbReference>
<dbReference type="GO" id="GO:0003700">
    <property type="term" value="F:DNA-binding transcription factor activity"/>
    <property type="evidence" value="ECO:0007669"/>
    <property type="project" value="TreeGrafter"/>
</dbReference>
<name>A0A974BML4_SEDHY</name>
<keyword evidence="3" id="KW-1185">Reference proteome</keyword>
<proteinExistence type="predicted"/>
<dbReference type="AlphaFoldDB" id="A0A974BML4"/>
<dbReference type="GO" id="GO:0005829">
    <property type="term" value="C:cytosol"/>
    <property type="evidence" value="ECO:0007669"/>
    <property type="project" value="TreeGrafter"/>
</dbReference>
<dbReference type="InterPro" id="IPR000944">
    <property type="entry name" value="Tscrpt_reg_Rrf2"/>
</dbReference>
<organism evidence="2 3">
    <name type="scientific">Sedimentibacter hydroxybenzoicus DSM 7310</name>
    <dbReference type="NCBI Taxonomy" id="1123245"/>
    <lineage>
        <taxon>Bacteria</taxon>
        <taxon>Bacillati</taxon>
        <taxon>Bacillota</taxon>
        <taxon>Tissierellia</taxon>
        <taxon>Sedimentibacter</taxon>
    </lineage>
</organism>
<dbReference type="PANTHER" id="PTHR33221">
    <property type="entry name" value="WINGED HELIX-TURN-HELIX TRANSCRIPTIONAL REGULATOR, RRF2 FAMILY"/>
    <property type="match status" value="1"/>
</dbReference>
<comment type="caution">
    <text evidence="2">The sequence shown here is derived from an EMBL/GenBank/DDBJ whole genome shotgun (WGS) entry which is preliminary data.</text>
</comment>
<dbReference type="NCBIfam" id="TIGR00738">
    <property type="entry name" value="rrf2_super"/>
    <property type="match status" value="1"/>
</dbReference>